<dbReference type="InterPro" id="IPR013103">
    <property type="entry name" value="RVT_2"/>
</dbReference>
<evidence type="ECO:0000313" key="4">
    <source>
        <dbReference type="Proteomes" id="UP001168877"/>
    </source>
</evidence>
<dbReference type="AlphaFoldDB" id="A0AA39T061"/>
<dbReference type="CDD" id="cd09272">
    <property type="entry name" value="RNase_HI_RT_Ty1"/>
    <property type="match status" value="1"/>
</dbReference>
<dbReference type="PANTHER" id="PTHR11439">
    <property type="entry name" value="GAG-POL-RELATED RETROTRANSPOSON"/>
    <property type="match status" value="1"/>
</dbReference>
<protein>
    <recommendedName>
        <fullName evidence="2">Reverse transcriptase Ty1/copia-type domain-containing protein</fullName>
    </recommendedName>
</protein>
<evidence type="ECO:0000256" key="1">
    <source>
        <dbReference type="SAM" id="MobiDB-lite"/>
    </source>
</evidence>
<name>A0AA39T061_ACESA</name>
<evidence type="ECO:0000259" key="2">
    <source>
        <dbReference type="Pfam" id="PF07727"/>
    </source>
</evidence>
<comment type="caution">
    <text evidence="3">The sequence shown here is derived from an EMBL/GenBank/DDBJ whole genome shotgun (WGS) entry which is preliminary data.</text>
</comment>
<reference evidence="3" key="2">
    <citation type="submission" date="2023-06" db="EMBL/GenBank/DDBJ databases">
        <authorList>
            <person name="Swenson N.G."/>
            <person name="Wegrzyn J.L."/>
            <person name="Mcevoy S.L."/>
        </authorList>
    </citation>
    <scope>NUCLEOTIDE SEQUENCE</scope>
    <source>
        <strain evidence="3">NS2018</strain>
        <tissue evidence="3">Leaf</tissue>
    </source>
</reference>
<reference evidence="3" key="1">
    <citation type="journal article" date="2022" name="Plant J.">
        <title>Strategies of tolerance reflected in two North American maple genomes.</title>
        <authorList>
            <person name="McEvoy S.L."/>
            <person name="Sezen U.U."/>
            <person name="Trouern-Trend A."/>
            <person name="McMahon S.M."/>
            <person name="Schaberg P.G."/>
            <person name="Yang J."/>
            <person name="Wegrzyn J.L."/>
            <person name="Swenson N.G."/>
        </authorList>
    </citation>
    <scope>NUCLEOTIDE SEQUENCE</scope>
    <source>
        <strain evidence="3">NS2018</strain>
    </source>
</reference>
<gene>
    <name evidence="3" type="ORF">LWI29_005915</name>
</gene>
<dbReference type="Proteomes" id="UP001168877">
    <property type="component" value="Unassembled WGS sequence"/>
</dbReference>
<keyword evidence="4" id="KW-1185">Reference proteome</keyword>
<dbReference type="Pfam" id="PF07727">
    <property type="entry name" value="RVT_2"/>
    <property type="match status" value="1"/>
</dbReference>
<organism evidence="3 4">
    <name type="scientific">Acer saccharum</name>
    <name type="common">Sugar maple</name>
    <dbReference type="NCBI Taxonomy" id="4024"/>
    <lineage>
        <taxon>Eukaryota</taxon>
        <taxon>Viridiplantae</taxon>
        <taxon>Streptophyta</taxon>
        <taxon>Embryophyta</taxon>
        <taxon>Tracheophyta</taxon>
        <taxon>Spermatophyta</taxon>
        <taxon>Magnoliopsida</taxon>
        <taxon>eudicotyledons</taxon>
        <taxon>Gunneridae</taxon>
        <taxon>Pentapetalae</taxon>
        <taxon>rosids</taxon>
        <taxon>malvids</taxon>
        <taxon>Sapindales</taxon>
        <taxon>Sapindaceae</taxon>
        <taxon>Hippocastanoideae</taxon>
        <taxon>Acereae</taxon>
        <taxon>Acer</taxon>
    </lineage>
</organism>
<sequence>MSHSPPSSTFESWSSPSLTIVCPDLGRPALPTGVPPPELLPYLDSSASQQAAAPPFSSSAAAPLPEVPSPAAVSPEFVATDLPVSLSSSTVSSPMQATLHPLPKCSQQQLAPTVHPMITRSKSNIHKPLQKLNLHTHLHQSAEVEPTTAVQALKDPQWRQAMLEECNALIKNGTWELVRSTPSINVIGCKWIFRIKRNSDGTVDRYKARLVAKGFNQRPGVDYFETFSPVIKPTTVRLVLSIATSQGWSLRQLDVNNAFLQGHLSEEVYMAQPPGFLDSDHPTHVCKLNKAIYGLKQAPRAWYHELRQFLIVYGFKNSYADTSLFVFQTGGILLYLLIYVDDIILTGNSATHVNQFVDTLAQKFSLKDLGPLSYFLGVEVVPHKQGILLSQRRYIMDLLTRTKMTEAKPVQTPLPTSPPISLHSGTPLSDPTTYRTVVGSLQYLSLTRPDISYAVNKLSQFMHQPSSDHWELVKRVLRYLGGTLNDGILIHRDSPITLHAFSDADWAGNKDDYSSTGAYIVYLGRNPISWSSKKQHTIARSSTEAEYRTVASTAAELNWVCFLLTDLGLTLPTVPTIYCDNVGATQLCSNPIFHSRMKHVAIDFHFIRDQVQSGSLRVTHVSSKDQLADALTKPLPRAAFQNLKCKIGLSNRDLS</sequence>
<proteinExistence type="predicted"/>
<dbReference type="EMBL" id="JAUESC010000003">
    <property type="protein sequence ID" value="KAK0599510.1"/>
    <property type="molecule type" value="Genomic_DNA"/>
</dbReference>
<dbReference type="InterPro" id="IPR043502">
    <property type="entry name" value="DNA/RNA_pol_sf"/>
</dbReference>
<dbReference type="SUPFAM" id="SSF56672">
    <property type="entry name" value="DNA/RNA polymerases"/>
    <property type="match status" value="1"/>
</dbReference>
<feature type="domain" description="Reverse transcriptase Ty1/copia-type" evidence="2">
    <location>
        <begin position="172"/>
        <end position="414"/>
    </location>
</feature>
<dbReference type="PANTHER" id="PTHR11439:SF489">
    <property type="entry name" value="RNA-DIRECTED DNA POLYMERASE"/>
    <property type="match status" value="1"/>
</dbReference>
<feature type="region of interest" description="Disordered" evidence="1">
    <location>
        <begin position="24"/>
        <end position="43"/>
    </location>
</feature>
<evidence type="ECO:0000313" key="3">
    <source>
        <dbReference type="EMBL" id="KAK0599510.1"/>
    </source>
</evidence>
<accession>A0AA39T061</accession>